<feature type="region of interest" description="Disordered" evidence="1">
    <location>
        <begin position="128"/>
        <end position="148"/>
    </location>
</feature>
<proteinExistence type="predicted"/>
<gene>
    <name evidence="2" type="ORF">EDD18DRAFT_1162257</name>
</gene>
<evidence type="ECO:0000313" key="3">
    <source>
        <dbReference type="Proteomes" id="UP001175228"/>
    </source>
</evidence>
<protein>
    <submittedName>
        <fullName evidence="2">Uncharacterized protein</fullName>
    </submittedName>
</protein>
<dbReference type="Proteomes" id="UP001175228">
    <property type="component" value="Unassembled WGS sequence"/>
</dbReference>
<reference evidence="2" key="1">
    <citation type="submission" date="2023-06" db="EMBL/GenBank/DDBJ databases">
        <authorList>
            <consortium name="Lawrence Berkeley National Laboratory"/>
            <person name="Ahrendt S."/>
            <person name="Sahu N."/>
            <person name="Indic B."/>
            <person name="Wong-Bajracharya J."/>
            <person name="Merenyi Z."/>
            <person name="Ke H.-M."/>
            <person name="Monk M."/>
            <person name="Kocsube S."/>
            <person name="Drula E."/>
            <person name="Lipzen A."/>
            <person name="Balint B."/>
            <person name="Henrissat B."/>
            <person name="Andreopoulos B."/>
            <person name="Martin F.M."/>
            <person name="Harder C.B."/>
            <person name="Rigling D."/>
            <person name="Ford K.L."/>
            <person name="Foster G.D."/>
            <person name="Pangilinan J."/>
            <person name="Papanicolaou A."/>
            <person name="Barry K."/>
            <person name="LaButti K."/>
            <person name="Viragh M."/>
            <person name="Koriabine M."/>
            <person name="Yan M."/>
            <person name="Riley R."/>
            <person name="Champramary S."/>
            <person name="Plett K.L."/>
            <person name="Tsai I.J."/>
            <person name="Slot J."/>
            <person name="Sipos G."/>
            <person name="Plett J."/>
            <person name="Nagy L.G."/>
            <person name="Grigoriev I.V."/>
        </authorList>
    </citation>
    <scope>NUCLEOTIDE SEQUENCE</scope>
    <source>
        <strain evidence="2">HWK02</strain>
    </source>
</reference>
<organism evidence="2 3">
    <name type="scientific">Armillaria luteobubalina</name>
    <dbReference type="NCBI Taxonomy" id="153913"/>
    <lineage>
        <taxon>Eukaryota</taxon>
        <taxon>Fungi</taxon>
        <taxon>Dikarya</taxon>
        <taxon>Basidiomycota</taxon>
        <taxon>Agaricomycotina</taxon>
        <taxon>Agaricomycetes</taxon>
        <taxon>Agaricomycetidae</taxon>
        <taxon>Agaricales</taxon>
        <taxon>Marasmiineae</taxon>
        <taxon>Physalacriaceae</taxon>
        <taxon>Armillaria</taxon>
    </lineage>
</organism>
<evidence type="ECO:0000313" key="2">
    <source>
        <dbReference type="EMBL" id="KAK0497449.1"/>
    </source>
</evidence>
<comment type="caution">
    <text evidence="2">The sequence shown here is derived from an EMBL/GenBank/DDBJ whole genome shotgun (WGS) entry which is preliminary data.</text>
</comment>
<dbReference type="EMBL" id="JAUEPU010000013">
    <property type="protein sequence ID" value="KAK0497449.1"/>
    <property type="molecule type" value="Genomic_DNA"/>
</dbReference>
<dbReference type="AlphaFoldDB" id="A0AA39Q949"/>
<evidence type="ECO:0000256" key="1">
    <source>
        <dbReference type="SAM" id="MobiDB-lite"/>
    </source>
</evidence>
<keyword evidence="3" id="KW-1185">Reference proteome</keyword>
<name>A0AA39Q949_9AGAR</name>
<sequence>MPFPWITQLFHTLRRFLMSQDNPEMFIFSRTTDVTSASRLLRALKENYPFLKDGFGNIIVIQIEYCKCSKGSAWEHEFLLVTLKESVGARRSALLLVDRRMDDTKEYAGGQDELLADMVKHQREEIIDTATDPNSSAESESESGALPAAQQWDAPSGIQCSGAKLKSISKGGAPNALDELIILPNRNAIAGELGNHPFEVLMTMDLTRSQLTLERFIHLLRTTSRNTPQYHFIFAQCYWYAYTIWRVLELETQPRIRRSKRADHQCTYSGGIGRLVLGKGKFVNIARAPETVKAQWEVERFSEDKEWAEKRQVSIIMTSDKQISSNRTLRHFMKMLVVKPRPAVKLKKVVAKLKNVRSSFKGGWKVSSSPLVLLKLPKLLVYSFSRLIVAITCFRVIPRDRLCCCVQLLLSNYLLLLYSSNYSTYVNNLRI</sequence>
<accession>A0AA39Q949</accession>